<dbReference type="SUPFAM" id="SSF53850">
    <property type="entry name" value="Periplasmic binding protein-like II"/>
    <property type="match status" value="1"/>
</dbReference>
<dbReference type="PANTHER" id="PTHR42928:SF5">
    <property type="entry name" value="BLR1237 PROTEIN"/>
    <property type="match status" value="1"/>
</dbReference>
<evidence type="ECO:0000313" key="3">
    <source>
        <dbReference type="Proteomes" id="UP000184387"/>
    </source>
</evidence>
<comment type="similarity">
    <text evidence="1">Belongs to the UPF0065 (bug) family.</text>
</comment>
<dbReference type="AlphaFoldDB" id="A0A1M6GEE8"/>
<dbReference type="STRING" id="198092.SAMN02745194_01721"/>
<name>A0A1M6GEE8_9PROT</name>
<keyword evidence="2" id="KW-0675">Receptor</keyword>
<dbReference type="PIRSF" id="PIRSF017082">
    <property type="entry name" value="YflP"/>
    <property type="match status" value="1"/>
</dbReference>
<dbReference type="Gene3D" id="3.40.190.150">
    <property type="entry name" value="Bordetella uptake gene, domain 1"/>
    <property type="match status" value="1"/>
</dbReference>
<dbReference type="InterPro" id="IPR042100">
    <property type="entry name" value="Bug_dom1"/>
</dbReference>
<dbReference type="InterPro" id="IPR005064">
    <property type="entry name" value="BUG"/>
</dbReference>
<dbReference type="Gene3D" id="3.40.190.10">
    <property type="entry name" value="Periplasmic binding protein-like II"/>
    <property type="match status" value="1"/>
</dbReference>
<keyword evidence="3" id="KW-1185">Reference proteome</keyword>
<dbReference type="Proteomes" id="UP000184387">
    <property type="component" value="Unassembled WGS sequence"/>
</dbReference>
<gene>
    <name evidence="2" type="ORF">SAMN02745194_01721</name>
</gene>
<dbReference type="EMBL" id="FQZF01000008">
    <property type="protein sequence ID" value="SHJ08314.1"/>
    <property type="molecule type" value="Genomic_DNA"/>
</dbReference>
<sequence length="327" mass="33873">MAERHGFGRRAALSLLAAPALPRGAAAQSWPSGPIRVVVPVPPGGSIDAVARLGAPALSAELGVPILVENRGGGAGSIGTGAVAKAAPDGNTWLITFDWHPMMNALVPNLSFEARTDFTPAFLVGSAPYVLVARPDSPFRNLAEVIAAARARPDTVTFASTGSGTLGHLVMVLLAARAGVRMVHVAYRGGGPAMTDILGGRVDLMIGSAALMAPAIADGRLRAITQTGAERIPALPSLPTAAEDGYPDVVASAWWGYFGPAGVPAPIVSRFAAALRAAYSTDRARATMTETQQARLILGDAAALTQLVEREADLWSRVIREHDIKAD</sequence>
<dbReference type="PANTHER" id="PTHR42928">
    <property type="entry name" value="TRICARBOXYLATE-BINDING PROTEIN"/>
    <property type="match status" value="1"/>
</dbReference>
<evidence type="ECO:0000313" key="2">
    <source>
        <dbReference type="EMBL" id="SHJ08314.1"/>
    </source>
</evidence>
<evidence type="ECO:0000256" key="1">
    <source>
        <dbReference type="ARBA" id="ARBA00006987"/>
    </source>
</evidence>
<organism evidence="2 3">
    <name type="scientific">Muricoccus roseus</name>
    <dbReference type="NCBI Taxonomy" id="198092"/>
    <lineage>
        <taxon>Bacteria</taxon>
        <taxon>Pseudomonadati</taxon>
        <taxon>Pseudomonadota</taxon>
        <taxon>Alphaproteobacteria</taxon>
        <taxon>Acetobacterales</taxon>
        <taxon>Roseomonadaceae</taxon>
        <taxon>Muricoccus</taxon>
    </lineage>
</organism>
<dbReference type="Pfam" id="PF03401">
    <property type="entry name" value="TctC"/>
    <property type="match status" value="1"/>
</dbReference>
<reference evidence="2 3" key="1">
    <citation type="submission" date="2016-11" db="EMBL/GenBank/DDBJ databases">
        <authorList>
            <person name="Jaros S."/>
            <person name="Januszkiewicz K."/>
            <person name="Wedrychowicz H."/>
        </authorList>
    </citation>
    <scope>NUCLEOTIDE SEQUENCE [LARGE SCALE GENOMIC DNA]</scope>
    <source>
        <strain evidence="2 3">DSM 14916</strain>
    </source>
</reference>
<dbReference type="RefSeq" id="WP_073133610.1">
    <property type="nucleotide sequence ID" value="NZ_FQZF01000008.1"/>
</dbReference>
<protein>
    <submittedName>
        <fullName evidence="2">Tripartite-type tricarboxylate transporter, receptor component TctC</fullName>
    </submittedName>
</protein>
<proteinExistence type="inferred from homology"/>
<accession>A0A1M6GEE8</accession>